<dbReference type="CDD" id="cd17321">
    <property type="entry name" value="MFS_MMR_MDR_like"/>
    <property type="match status" value="1"/>
</dbReference>
<feature type="transmembrane region" description="Helical" evidence="7">
    <location>
        <begin position="356"/>
        <end position="375"/>
    </location>
</feature>
<accession>A0A3M6Q3V5</accession>
<sequence length="479" mass="50181">MPSNTAPVRPAPASRAHYGDGLPPGPRRRSVFVILLGLTLVVLDSSIVTLALPRIARTFETSASAAVWIVTGYQLAVLGLILPMASLGERLDYRRVYLWGMAVFAAASLLCTLAQSLWQLVACRVLVGAAGAAIMGVSPAIVRLTYPAALLGRGFALNATTVAIAAVTGPTLAALILSALDWPWLFALSAPLAALTLWQGRRHLPSRPPPATPPPLAALDWLLNIATFALLFWGLDRLVAHGIGQGGLTDEGWQALAALALGLTLGAWYVRRQWHLPAPLLPLDLLRIPVFALSMCASISAFSAQMLAMIALPFLSMSILHHPPLWTGLLVSIWPISIALIAPLAGRLVGRWPGSLLGATGMLMLATGMIALAWMPLYASPWWMGAALALSGAGFGLFQTPNNHIILTSGPPERSGAAGGMQGTARLTGQSLGSALAAGVFAFLPPPHVLQGPQTAFAIAAACALLAACASALRKRSQR</sequence>
<reference evidence="9 10" key="1">
    <citation type="submission" date="2018-10" db="EMBL/GenBank/DDBJ databases">
        <title>Comamonadaceae CDC group NO-1 genome sequencing and assembly.</title>
        <authorList>
            <person name="Bernier A.-M."/>
            <person name="Bernard K."/>
        </authorList>
    </citation>
    <scope>NUCLEOTIDE SEQUENCE [LARGE SCALE GENOMIC DNA]</scope>
    <source>
        <strain evidence="9 10">NML970147</strain>
    </source>
</reference>
<protein>
    <submittedName>
        <fullName evidence="9">MFS transporter</fullName>
    </submittedName>
</protein>
<feature type="region of interest" description="Disordered" evidence="6">
    <location>
        <begin position="1"/>
        <end position="22"/>
    </location>
</feature>
<dbReference type="PANTHER" id="PTHR42718">
    <property type="entry name" value="MAJOR FACILITATOR SUPERFAMILY MULTIDRUG TRANSPORTER MFSC"/>
    <property type="match status" value="1"/>
</dbReference>
<dbReference type="Proteomes" id="UP000267521">
    <property type="component" value="Unassembled WGS sequence"/>
</dbReference>
<evidence type="ECO:0000256" key="1">
    <source>
        <dbReference type="ARBA" id="ARBA00004141"/>
    </source>
</evidence>
<keyword evidence="3 7" id="KW-0812">Transmembrane</keyword>
<dbReference type="PANTHER" id="PTHR42718:SF9">
    <property type="entry name" value="MAJOR FACILITATOR SUPERFAMILY MULTIDRUG TRANSPORTER MFSC"/>
    <property type="match status" value="1"/>
</dbReference>
<dbReference type="GO" id="GO:0016020">
    <property type="term" value="C:membrane"/>
    <property type="evidence" value="ECO:0007669"/>
    <property type="project" value="UniProtKB-SubCell"/>
</dbReference>
<dbReference type="RefSeq" id="WP_122238420.1">
    <property type="nucleotide sequence ID" value="NZ_RDQM01000008.1"/>
</dbReference>
<dbReference type="Pfam" id="PF07690">
    <property type="entry name" value="MFS_1"/>
    <property type="match status" value="1"/>
</dbReference>
<dbReference type="InterPro" id="IPR036259">
    <property type="entry name" value="MFS_trans_sf"/>
</dbReference>
<proteinExistence type="predicted"/>
<evidence type="ECO:0000256" key="2">
    <source>
        <dbReference type="ARBA" id="ARBA00022448"/>
    </source>
</evidence>
<evidence type="ECO:0000313" key="9">
    <source>
        <dbReference type="EMBL" id="RMW97883.1"/>
    </source>
</evidence>
<dbReference type="InterPro" id="IPR020846">
    <property type="entry name" value="MFS_dom"/>
</dbReference>
<feature type="transmembrane region" description="Helical" evidence="7">
    <location>
        <begin position="182"/>
        <end position="200"/>
    </location>
</feature>
<feature type="transmembrane region" description="Helical" evidence="7">
    <location>
        <begin position="324"/>
        <end position="344"/>
    </location>
</feature>
<evidence type="ECO:0000256" key="3">
    <source>
        <dbReference type="ARBA" id="ARBA00022692"/>
    </source>
</evidence>
<evidence type="ECO:0000256" key="6">
    <source>
        <dbReference type="SAM" id="MobiDB-lite"/>
    </source>
</evidence>
<dbReference type="Gene3D" id="1.20.1720.10">
    <property type="entry name" value="Multidrug resistance protein D"/>
    <property type="match status" value="1"/>
</dbReference>
<gene>
    <name evidence="9" type="ORF">EBQ26_07645</name>
</gene>
<evidence type="ECO:0000259" key="8">
    <source>
        <dbReference type="PROSITE" id="PS50850"/>
    </source>
</evidence>
<feature type="transmembrane region" description="Helical" evidence="7">
    <location>
        <begin position="456"/>
        <end position="473"/>
    </location>
</feature>
<feature type="transmembrane region" description="Helical" evidence="7">
    <location>
        <begin position="290"/>
        <end position="312"/>
    </location>
</feature>
<evidence type="ECO:0000256" key="7">
    <source>
        <dbReference type="SAM" id="Phobius"/>
    </source>
</evidence>
<feature type="domain" description="Major facilitator superfamily (MFS) profile" evidence="8">
    <location>
        <begin position="30"/>
        <end position="479"/>
    </location>
</feature>
<evidence type="ECO:0000256" key="5">
    <source>
        <dbReference type="ARBA" id="ARBA00023136"/>
    </source>
</evidence>
<evidence type="ECO:0000313" key="10">
    <source>
        <dbReference type="Proteomes" id="UP000267521"/>
    </source>
</evidence>
<feature type="transmembrane region" description="Helical" evidence="7">
    <location>
        <begin position="154"/>
        <end position="176"/>
    </location>
</feature>
<comment type="subcellular location">
    <subcellularLocation>
        <location evidence="1">Membrane</location>
        <topology evidence="1">Multi-pass membrane protein</topology>
    </subcellularLocation>
</comment>
<dbReference type="EMBL" id="RDQM01000008">
    <property type="protein sequence ID" value="RMW97883.1"/>
    <property type="molecule type" value="Genomic_DNA"/>
</dbReference>
<feature type="transmembrane region" description="Helical" evidence="7">
    <location>
        <begin position="221"/>
        <end position="240"/>
    </location>
</feature>
<dbReference type="AlphaFoldDB" id="A0A3M6Q3V5"/>
<comment type="caution">
    <text evidence="9">The sequence shown here is derived from an EMBL/GenBank/DDBJ whole genome shotgun (WGS) entry which is preliminary data.</text>
</comment>
<keyword evidence="4 7" id="KW-1133">Transmembrane helix</keyword>
<organism evidence="9 10">
    <name type="scientific">Allofranklinella schreckenbergeri</name>
    <dbReference type="NCBI Taxonomy" id="1076744"/>
    <lineage>
        <taxon>Bacteria</taxon>
        <taxon>Pseudomonadati</taxon>
        <taxon>Pseudomonadota</taxon>
        <taxon>Betaproteobacteria</taxon>
        <taxon>Burkholderiales</taxon>
        <taxon>Comamonadaceae</taxon>
        <taxon>Allofranklinella</taxon>
    </lineage>
</organism>
<dbReference type="InterPro" id="IPR011701">
    <property type="entry name" value="MFS"/>
</dbReference>
<dbReference type="GO" id="GO:0022857">
    <property type="term" value="F:transmembrane transporter activity"/>
    <property type="evidence" value="ECO:0007669"/>
    <property type="project" value="InterPro"/>
</dbReference>
<keyword evidence="2" id="KW-0813">Transport</keyword>
<name>A0A3M6Q3V5_9BURK</name>
<dbReference type="SUPFAM" id="SSF103473">
    <property type="entry name" value="MFS general substrate transporter"/>
    <property type="match status" value="1"/>
</dbReference>
<feature type="transmembrane region" description="Helical" evidence="7">
    <location>
        <begin position="65"/>
        <end position="84"/>
    </location>
</feature>
<feature type="transmembrane region" description="Helical" evidence="7">
    <location>
        <begin position="31"/>
        <end position="53"/>
    </location>
</feature>
<feature type="transmembrane region" description="Helical" evidence="7">
    <location>
        <begin position="96"/>
        <end position="118"/>
    </location>
</feature>
<dbReference type="PROSITE" id="PS50850">
    <property type="entry name" value="MFS"/>
    <property type="match status" value="1"/>
</dbReference>
<keyword evidence="5 7" id="KW-0472">Membrane</keyword>
<feature type="transmembrane region" description="Helical" evidence="7">
    <location>
        <begin position="124"/>
        <end position="142"/>
    </location>
</feature>
<evidence type="ECO:0000256" key="4">
    <source>
        <dbReference type="ARBA" id="ARBA00022989"/>
    </source>
</evidence>
<dbReference type="Gene3D" id="1.20.1250.20">
    <property type="entry name" value="MFS general substrate transporter like domains"/>
    <property type="match status" value="1"/>
</dbReference>